<keyword evidence="3" id="KW-0732">Signal</keyword>
<name>A0A4Q7YY82_9BACT</name>
<comment type="caution">
    <text evidence="4">The sequence shown here is derived from an EMBL/GenBank/DDBJ whole genome shotgun (WGS) entry which is preliminary data.</text>
</comment>
<dbReference type="GO" id="GO:0017057">
    <property type="term" value="F:6-phosphogluconolactonase activity"/>
    <property type="evidence" value="ECO:0007669"/>
    <property type="project" value="TreeGrafter"/>
</dbReference>
<dbReference type="Gene3D" id="2.130.10.10">
    <property type="entry name" value="YVTN repeat-like/Quinoprotein amine dehydrogenase"/>
    <property type="match status" value="2"/>
</dbReference>
<keyword evidence="4" id="KW-0413">Isomerase</keyword>
<keyword evidence="2" id="KW-0313">Glucose metabolism</keyword>
<reference evidence="4 5" key="1">
    <citation type="submission" date="2019-02" db="EMBL/GenBank/DDBJ databases">
        <title>Genomic Encyclopedia of Archaeal and Bacterial Type Strains, Phase II (KMG-II): from individual species to whole genera.</title>
        <authorList>
            <person name="Goeker M."/>
        </authorList>
    </citation>
    <scope>NUCLEOTIDE SEQUENCE [LARGE SCALE GENOMIC DNA]</scope>
    <source>
        <strain evidence="4 5">DSM 18101</strain>
    </source>
</reference>
<dbReference type="EMBL" id="SHKW01000001">
    <property type="protein sequence ID" value="RZU42133.1"/>
    <property type="molecule type" value="Genomic_DNA"/>
</dbReference>
<evidence type="ECO:0000313" key="4">
    <source>
        <dbReference type="EMBL" id="RZU42133.1"/>
    </source>
</evidence>
<proteinExistence type="inferred from homology"/>
<protein>
    <submittedName>
        <fullName evidence="4">6-phosphogluconolactonase (Cycloisomerase 2 family)</fullName>
    </submittedName>
</protein>
<evidence type="ECO:0000256" key="1">
    <source>
        <dbReference type="ARBA" id="ARBA00005564"/>
    </source>
</evidence>
<feature type="chain" id="PRO_5020901991" evidence="3">
    <location>
        <begin position="24"/>
        <end position="384"/>
    </location>
</feature>
<dbReference type="GO" id="GO:0006006">
    <property type="term" value="P:glucose metabolic process"/>
    <property type="evidence" value="ECO:0007669"/>
    <property type="project" value="UniProtKB-KW"/>
</dbReference>
<sequence length="384" mass="38588">MQPFARPLILSLSILGISAFSLSAQTASLSTFWQQAKGRGAVFVMTNDAGKNEVIAYDRATNGSLTEAGRYDTDGRGSGGVTDPLEAQGSLTLSQDHSILFAANAGSGNISVFSVRSSNLVLVSKTPSGGSQPVAVAQLGNLVYVLNSGGAGNVVGFHLDLGAQLKPIKNATAFLTANVTGGASISLSPDGRFLLVTERLANNIDAFRVNPDGTLGPIVVNANPAPGTFSVAFAPDGKAIVSETGAAGATNASAISSYTVGPDGKLTAVSQSVPAFGNANCWNAITPDGKYVYVSNAGSDSISGFAIGTDGSLTPIGSTVVGNNPAGSGNLDIAVSADGRYVYTLNSGSGNVGMFRIEDNGSLTSLGQAGDLPKTAGFNGIAAI</sequence>
<dbReference type="InterPro" id="IPR011045">
    <property type="entry name" value="N2O_reductase_N"/>
</dbReference>
<dbReference type="InterPro" id="IPR019405">
    <property type="entry name" value="Lactonase_7-beta_prop"/>
</dbReference>
<dbReference type="SUPFAM" id="SSF50974">
    <property type="entry name" value="Nitrous oxide reductase, N-terminal domain"/>
    <property type="match status" value="1"/>
</dbReference>
<keyword evidence="5" id="KW-1185">Reference proteome</keyword>
<dbReference type="GO" id="GO:0016853">
    <property type="term" value="F:isomerase activity"/>
    <property type="evidence" value="ECO:0007669"/>
    <property type="project" value="UniProtKB-KW"/>
</dbReference>
<dbReference type="Proteomes" id="UP000292958">
    <property type="component" value="Unassembled WGS sequence"/>
</dbReference>
<dbReference type="AlphaFoldDB" id="A0A4Q7YY82"/>
<evidence type="ECO:0000313" key="5">
    <source>
        <dbReference type="Proteomes" id="UP000292958"/>
    </source>
</evidence>
<dbReference type="PANTHER" id="PTHR30344">
    <property type="entry name" value="6-PHOSPHOGLUCONOLACTONASE-RELATED"/>
    <property type="match status" value="1"/>
</dbReference>
<feature type="signal peptide" evidence="3">
    <location>
        <begin position="1"/>
        <end position="23"/>
    </location>
</feature>
<dbReference type="InterPro" id="IPR050282">
    <property type="entry name" value="Cycloisomerase_2"/>
</dbReference>
<dbReference type="Pfam" id="PF10282">
    <property type="entry name" value="Lactonase"/>
    <property type="match status" value="3"/>
</dbReference>
<dbReference type="InterPro" id="IPR015943">
    <property type="entry name" value="WD40/YVTN_repeat-like_dom_sf"/>
</dbReference>
<dbReference type="GO" id="GO:0005829">
    <property type="term" value="C:cytosol"/>
    <property type="evidence" value="ECO:0007669"/>
    <property type="project" value="TreeGrafter"/>
</dbReference>
<gene>
    <name evidence="4" type="ORF">BDD14_3680</name>
</gene>
<comment type="similarity">
    <text evidence="1">Belongs to the cycloisomerase 2 family.</text>
</comment>
<keyword evidence="2" id="KW-0119">Carbohydrate metabolism</keyword>
<dbReference type="RefSeq" id="WP_242618029.1">
    <property type="nucleotide sequence ID" value="NZ_SHKW01000001.1"/>
</dbReference>
<evidence type="ECO:0000256" key="2">
    <source>
        <dbReference type="ARBA" id="ARBA00022526"/>
    </source>
</evidence>
<organism evidence="4 5">
    <name type="scientific">Edaphobacter modestus</name>
    <dbReference type="NCBI Taxonomy" id="388466"/>
    <lineage>
        <taxon>Bacteria</taxon>
        <taxon>Pseudomonadati</taxon>
        <taxon>Acidobacteriota</taxon>
        <taxon>Terriglobia</taxon>
        <taxon>Terriglobales</taxon>
        <taxon>Acidobacteriaceae</taxon>
        <taxon>Edaphobacter</taxon>
    </lineage>
</organism>
<dbReference type="PANTHER" id="PTHR30344:SF1">
    <property type="entry name" value="6-PHOSPHOGLUCONOLACTONASE"/>
    <property type="match status" value="1"/>
</dbReference>
<evidence type="ECO:0000256" key="3">
    <source>
        <dbReference type="SAM" id="SignalP"/>
    </source>
</evidence>
<accession>A0A4Q7YY82</accession>